<dbReference type="InterPro" id="IPR052929">
    <property type="entry name" value="RNase_H-like_EbsB-rel"/>
</dbReference>
<dbReference type="InterPro" id="IPR002156">
    <property type="entry name" value="RNaseH_domain"/>
</dbReference>
<dbReference type="Pfam" id="PF13456">
    <property type="entry name" value="RVT_3"/>
    <property type="match status" value="1"/>
</dbReference>
<dbReference type="CDD" id="cd06222">
    <property type="entry name" value="RNase_H_like"/>
    <property type="match status" value="1"/>
</dbReference>
<dbReference type="SUPFAM" id="SSF53098">
    <property type="entry name" value="Ribonuclease H-like"/>
    <property type="match status" value="1"/>
</dbReference>
<dbReference type="InterPro" id="IPR036397">
    <property type="entry name" value="RNaseH_sf"/>
</dbReference>
<dbReference type="Gene3D" id="3.30.420.10">
    <property type="entry name" value="Ribonuclease H-like superfamily/Ribonuclease H"/>
    <property type="match status" value="1"/>
</dbReference>
<sequence length="217" mass="24290">MGLTCLPPIGLSAEVLIPWLLWSLWIARNNLLFNKKTAAPEDIISRAVGSAREWLNAQEPAELSPRSRPIVERPIDNCHRLQSDAAWREDTGIAGLGWTIKKNTERASFGSHCYFVASPMVAEALALREAIFKSKELGIQRLRCETDSLQLVKAITAKKPPPDIYGIVSDIISLISEFELIQFRWIPREQNKDADVLAKQALLLETNDSKSKDTLSI</sequence>
<protein>
    <recommendedName>
        <fullName evidence="1">RNase H type-1 domain-containing protein</fullName>
    </recommendedName>
</protein>
<dbReference type="InterPro" id="IPR012337">
    <property type="entry name" value="RNaseH-like_sf"/>
</dbReference>
<feature type="domain" description="RNase H type-1" evidence="1">
    <location>
        <begin position="83"/>
        <end position="201"/>
    </location>
</feature>
<evidence type="ECO:0000313" key="2">
    <source>
        <dbReference type="EMBL" id="KAH0916897.1"/>
    </source>
</evidence>
<dbReference type="EMBL" id="JAGKQM010000007">
    <property type="protein sequence ID" value="KAH0916897.1"/>
    <property type="molecule type" value="Genomic_DNA"/>
</dbReference>
<comment type="caution">
    <text evidence="2">The sequence shown here is derived from an EMBL/GenBank/DDBJ whole genome shotgun (WGS) entry which is preliminary data.</text>
</comment>
<dbReference type="Proteomes" id="UP000824890">
    <property type="component" value="Unassembled WGS sequence"/>
</dbReference>
<gene>
    <name evidence="2" type="ORF">HID58_024557</name>
</gene>
<evidence type="ECO:0000313" key="3">
    <source>
        <dbReference type="Proteomes" id="UP000824890"/>
    </source>
</evidence>
<keyword evidence="3" id="KW-1185">Reference proteome</keyword>
<accession>A0ABQ8CJC8</accession>
<dbReference type="PANTHER" id="PTHR47074:SF11">
    <property type="entry name" value="REVERSE TRANSCRIPTASE-LIKE PROTEIN"/>
    <property type="match status" value="1"/>
</dbReference>
<organism evidence="2 3">
    <name type="scientific">Brassica napus</name>
    <name type="common">Rape</name>
    <dbReference type="NCBI Taxonomy" id="3708"/>
    <lineage>
        <taxon>Eukaryota</taxon>
        <taxon>Viridiplantae</taxon>
        <taxon>Streptophyta</taxon>
        <taxon>Embryophyta</taxon>
        <taxon>Tracheophyta</taxon>
        <taxon>Spermatophyta</taxon>
        <taxon>Magnoliopsida</taxon>
        <taxon>eudicotyledons</taxon>
        <taxon>Gunneridae</taxon>
        <taxon>Pentapetalae</taxon>
        <taxon>rosids</taxon>
        <taxon>malvids</taxon>
        <taxon>Brassicales</taxon>
        <taxon>Brassicaceae</taxon>
        <taxon>Brassiceae</taxon>
        <taxon>Brassica</taxon>
    </lineage>
</organism>
<dbReference type="PANTHER" id="PTHR47074">
    <property type="entry name" value="BNAC02G40300D PROTEIN"/>
    <property type="match status" value="1"/>
</dbReference>
<evidence type="ECO:0000259" key="1">
    <source>
        <dbReference type="Pfam" id="PF13456"/>
    </source>
</evidence>
<proteinExistence type="predicted"/>
<name>A0ABQ8CJC8_BRANA</name>
<dbReference type="InterPro" id="IPR044730">
    <property type="entry name" value="RNase_H-like_dom_plant"/>
</dbReference>
<reference evidence="2 3" key="1">
    <citation type="submission" date="2021-05" db="EMBL/GenBank/DDBJ databases">
        <title>Genome Assembly of Synthetic Allotetraploid Brassica napus Reveals Homoeologous Exchanges between Subgenomes.</title>
        <authorList>
            <person name="Davis J.T."/>
        </authorList>
    </citation>
    <scope>NUCLEOTIDE SEQUENCE [LARGE SCALE GENOMIC DNA]</scope>
    <source>
        <strain evidence="3">cv. Da-Ae</strain>
        <tissue evidence="2">Seedling</tissue>
    </source>
</reference>